<dbReference type="STRING" id="485915.Dret_0541"/>
<dbReference type="Gene3D" id="3.40.1390.30">
    <property type="entry name" value="NIF3 (NGG1p interacting factor 3)-like"/>
    <property type="match status" value="2"/>
</dbReference>
<dbReference type="HOGENOM" id="CLU_037423_1_0_7"/>
<gene>
    <name evidence="7" type="ordered locus">Dret_0541</name>
</gene>
<reference evidence="7 8" key="2">
    <citation type="journal article" date="2010" name="Stand. Genomic Sci.">
        <title>Complete genome sequence of Desulfohalobium retbaense type strain (HR(100)).</title>
        <authorList>
            <person name="Spring S."/>
            <person name="Nolan M."/>
            <person name="Lapidus A."/>
            <person name="Glavina Del Rio T."/>
            <person name="Copeland A."/>
            <person name="Tice H."/>
            <person name="Cheng J.F."/>
            <person name="Lucas S."/>
            <person name="Land M."/>
            <person name="Chen F."/>
            <person name="Bruce D."/>
            <person name="Goodwin L."/>
            <person name="Pitluck S."/>
            <person name="Ivanova N."/>
            <person name="Mavromatis K."/>
            <person name="Mikhailova N."/>
            <person name="Pati A."/>
            <person name="Chen A."/>
            <person name="Palaniappan K."/>
            <person name="Hauser L."/>
            <person name="Chang Y.J."/>
            <person name="Jeffries C.D."/>
            <person name="Munk C."/>
            <person name="Kiss H."/>
            <person name="Chain P."/>
            <person name="Han C."/>
            <person name="Brettin T."/>
            <person name="Detter J.C."/>
            <person name="Schuler E."/>
            <person name="Goker M."/>
            <person name="Rohde M."/>
            <person name="Bristow J."/>
            <person name="Eisen J.A."/>
            <person name="Markowitz V."/>
            <person name="Hugenholtz P."/>
            <person name="Kyrpides N.C."/>
            <person name="Klenk H.P."/>
        </authorList>
    </citation>
    <scope>NUCLEOTIDE SEQUENCE [LARGE SCALE GENOMIC DNA]</scope>
    <source>
        <strain evidence="7 8">DSM 5692</strain>
    </source>
</reference>
<dbReference type="PIRSF" id="PIRSF037489">
    <property type="entry name" value="UCP037489_NIF3_YqfO"/>
    <property type="match status" value="1"/>
</dbReference>
<name>C8WYS2_DESRD</name>
<dbReference type="InterPro" id="IPR002678">
    <property type="entry name" value="DUF34/NIF3"/>
</dbReference>
<dbReference type="Pfam" id="PF01784">
    <property type="entry name" value="DUF34_NIF3"/>
    <property type="match status" value="1"/>
</dbReference>
<dbReference type="GO" id="GO:0046872">
    <property type="term" value="F:metal ion binding"/>
    <property type="evidence" value="ECO:0007669"/>
    <property type="project" value="UniProtKB-UniRule"/>
</dbReference>
<comment type="subunit">
    <text evidence="2">Homohexamer.</text>
</comment>
<dbReference type="NCBIfam" id="TIGR00486">
    <property type="entry name" value="YbgI_SA1388"/>
    <property type="match status" value="1"/>
</dbReference>
<dbReference type="InterPro" id="IPR017221">
    <property type="entry name" value="DUF34/NIF3_bac"/>
</dbReference>
<feature type="binding site" evidence="6">
    <location>
        <position position="102"/>
    </location>
    <ligand>
        <name>a divalent metal cation</name>
        <dbReference type="ChEBI" id="CHEBI:60240"/>
        <label>1</label>
    </ligand>
</feature>
<feature type="binding site" evidence="6">
    <location>
        <position position="288"/>
    </location>
    <ligand>
        <name>a divalent metal cation</name>
        <dbReference type="ChEBI" id="CHEBI:60240"/>
        <label>1</label>
    </ligand>
</feature>
<evidence type="ECO:0000256" key="6">
    <source>
        <dbReference type="PIRSR" id="PIRSR602678-1"/>
    </source>
</evidence>
<protein>
    <recommendedName>
        <fullName evidence="3 5">GTP cyclohydrolase 1 type 2 homolog</fullName>
    </recommendedName>
</protein>
<evidence type="ECO:0000256" key="2">
    <source>
        <dbReference type="ARBA" id="ARBA00011643"/>
    </source>
</evidence>
<evidence type="ECO:0000256" key="3">
    <source>
        <dbReference type="ARBA" id="ARBA00022112"/>
    </source>
</evidence>
<reference evidence="8" key="1">
    <citation type="submission" date="2009-09" db="EMBL/GenBank/DDBJ databases">
        <title>The complete chromosome of Desulfohalobium retbaense DSM 5692.</title>
        <authorList>
            <consortium name="US DOE Joint Genome Institute (JGI-PGF)"/>
            <person name="Lucas S."/>
            <person name="Copeland A."/>
            <person name="Lapidus A."/>
            <person name="Glavina del Rio T."/>
            <person name="Dalin E."/>
            <person name="Tice H."/>
            <person name="Bruce D."/>
            <person name="Goodwin L."/>
            <person name="Pitluck S."/>
            <person name="Kyrpides N."/>
            <person name="Mavromatis K."/>
            <person name="Ivanova N."/>
            <person name="Mikhailova N."/>
            <person name="Munk A.C."/>
            <person name="Brettin T."/>
            <person name="Detter J.C."/>
            <person name="Han C."/>
            <person name="Tapia R."/>
            <person name="Larimer F."/>
            <person name="Land M."/>
            <person name="Hauser L."/>
            <person name="Markowitz V."/>
            <person name="Cheng J.-F."/>
            <person name="Hugenholtz P."/>
            <person name="Woyke T."/>
            <person name="Wu D."/>
            <person name="Spring S."/>
            <person name="Klenk H.-P."/>
            <person name="Eisen J.A."/>
        </authorList>
    </citation>
    <scope>NUCLEOTIDE SEQUENCE [LARGE SCALE GENOMIC DNA]</scope>
    <source>
        <strain evidence="8">DSM 5692</strain>
    </source>
</reference>
<dbReference type="PANTHER" id="PTHR13799:SF14">
    <property type="entry name" value="GTP CYCLOHYDROLASE 1 TYPE 2 HOMOLOG"/>
    <property type="match status" value="1"/>
</dbReference>
<dbReference type="OrthoDB" id="9792792at2"/>
<evidence type="ECO:0000256" key="1">
    <source>
        <dbReference type="ARBA" id="ARBA00006964"/>
    </source>
</evidence>
<sequence length="324" mass="34858">MRVQDLLAHIETVARPDLAASWDQSGIQIAGTAQHITKMAVTLDAVPATVTAALDWGADFILTHHPLSLKPTLPSACDAYHRILRSTLEAGVWMYAAHTSLDAQPNGPVAWLADALGLQQRSVVSPSCTERARVYQIHGLSNGSGLEELPGVFDIRQTGTSEWEVTAWPQAEAAISALPARRVHVQEALHPCKVYGFGCAGRLATPVSAERFTEQVAALLNIRGWNEIGLRPETLSTVAYCPGSGADFASAAFGAGADVFLTGDVKYHQAQQVESLGWTLDVGHFSLEEHMMSSWAERLSEELLDEHIAVAFFPGNNPLTLSTG</sequence>
<dbReference type="PANTHER" id="PTHR13799">
    <property type="entry name" value="NGG1 INTERACTING FACTOR 3"/>
    <property type="match status" value="1"/>
</dbReference>
<dbReference type="SUPFAM" id="SSF102705">
    <property type="entry name" value="NIF3 (NGG1p interacting factor 3)-like"/>
    <property type="match status" value="1"/>
</dbReference>
<dbReference type="RefSeq" id="WP_015750996.1">
    <property type="nucleotide sequence ID" value="NC_013223.1"/>
</dbReference>
<comment type="similarity">
    <text evidence="1 5">Belongs to the GTP cyclohydrolase I type 2/NIF3 family.</text>
</comment>
<dbReference type="KEGG" id="drt:Dret_0541"/>
<evidence type="ECO:0000313" key="8">
    <source>
        <dbReference type="Proteomes" id="UP000001052"/>
    </source>
</evidence>
<evidence type="ECO:0000256" key="4">
    <source>
        <dbReference type="ARBA" id="ARBA00022723"/>
    </source>
</evidence>
<dbReference type="InterPro" id="IPR036069">
    <property type="entry name" value="DUF34/NIF3_sf"/>
</dbReference>
<dbReference type="AlphaFoldDB" id="C8WYS2"/>
<feature type="binding site" evidence="6">
    <location>
        <position position="64"/>
    </location>
    <ligand>
        <name>a divalent metal cation</name>
        <dbReference type="ChEBI" id="CHEBI:60240"/>
        <label>2</label>
    </ligand>
</feature>
<dbReference type="FunFam" id="3.40.1390.30:FF:000001">
    <property type="entry name" value="GTP cyclohydrolase 1 type 2"/>
    <property type="match status" value="1"/>
</dbReference>
<keyword evidence="8" id="KW-1185">Reference proteome</keyword>
<keyword evidence="4 5" id="KW-0479">Metal-binding</keyword>
<proteinExistence type="inferred from homology"/>
<evidence type="ECO:0000256" key="5">
    <source>
        <dbReference type="PIRNR" id="PIRNR037489"/>
    </source>
</evidence>
<accession>C8WYS2</accession>
<feature type="binding site" evidence="6">
    <location>
        <position position="284"/>
    </location>
    <ligand>
        <name>a divalent metal cation</name>
        <dbReference type="ChEBI" id="CHEBI:60240"/>
        <label>1</label>
    </ligand>
</feature>
<feature type="binding site" evidence="6">
    <location>
        <position position="65"/>
    </location>
    <ligand>
        <name>a divalent metal cation</name>
        <dbReference type="ChEBI" id="CHEBI:60240"/>
        <label>1</label>
    </ligand>
</feature>
<dbReference type="EMBL" id="CP001734">
    <property type="protein sequence ID" value="ACV67838.1"/>
    <property type="molecule type" value="Genomic_DNA"/>
</dbReference>
<dbReference type="Proteomes" id="UP000001052">
    <property type="component" value="Chromosome"/>
</dbReference>
<dbReference type="eggNOG" id="COG0327">
    <property type="taxonomic scope" value="Bacteria"/>
</dbReference>
<organism evidence="7 8">
    <name type="scientific">Desulfohalobium retbaense (strain ATCC 49708 / DSM 5692 / JCM 16813 / HR100)</name>
    <dbReference type="NCBI Taxonomy" id="485915"/>
    <lineage>
        <taxon>Bacteria</taxon>
        <taxon>Pseudomonadati</taxon>
        <taxon>Thermodesulfobacteriota</taxon>
        <taxon>Desulfovibrionia</taxon>
        <taxon>Desulfovibrionales</taxon>
        <taxon>Desulfohalobiaceae</taxon>
        <taxon>Desulfohalobium</taxon>
    </lineage>
</organism>
<dbReference type="GO" id="GO:0005737">
    <property type="term" value="C:cytoplasm"/>
    <property type="evidence" value="ECO:0007669"/>
    <property type="project" value="TreeGrafter"/>
</dbReference>
<evidence type="ECO:0000313" key="7">
    <source>
        <dbReference type="EMBL" id="ACV67838.1"/>
    </source>
</evidence>